<organism evidence="1">
    <name type="scientific">Magallana gigas</name>
    <name type="common">Pacific oyster</name>
    <name type="synonym">Crassostrea gigas</name>
    <dbReference type="NCBI Taxonomy" id="29159"/>
    <lineage>
        <taxon>Eukaryota</taxon>
        <taxon>Metazoa</taxon>
        <taxon>Spiralia</taxon>
        <taxon>Lophotrochozoa</taxon>
        <taxon>Mollusca</taxon>
        <taxon>Bivalvia</taxon>
        <taxon>Autobranchia</taxon>
        <taxon>Pteriomorphia</taxon>
        <taxon>Ostreida</taxon>
        <taxon>Ostreoidea</taxon>
        <taxon>Ostreidae</taxon>
        <taxon>Magallana</taxon>
    </lineage>
</organism>
<dbReference type="EMBL" id="JH818030">
    <property type="protein sequence ID" value="EKC34283.1"/>
    <property type="molecule type" value="Genomic_DNA"/>
</dbReference>
<reference evidence="1" key="1">
    <citation type="journal article" date="2012" name="Nature">
        <title>The oyster genome reveals stress adaptation and complexity of shell formation.</title>
        <authorList>
            <person name="Zhang G."/>
            <person name="Fang X."/>
            <person name="Guo X."/>
            <person name="Li L."/>
            <person name="Luo R."/>
            <person name="Xu F."/>
            <person name="Yang P."/>
            <person name="Zhang L."/>
            <person name="Wang X."/>
            <person name="Qi H."/>
            <person name="Xiong Z."/>
            <person name="Que H."/>
            <person name="Xie Y."/>
            <person name="Holland P.W."/>
            <person name="Paps J."/>
            <person name="Zhu Y."/>
            <person name="Wu F."/>
            <person name="Chen Y."/>
            <person name="Wang J."/>
            <person name="Peng C."/>
            <person name="Meng J."/>
            <person name="Yang L."/>
            <person name="Liu J."/>
            <person name="Wen B."/>
            <person name="Zhang N."/>
            <person name="Huang Z."/>
            <person name="Zhu Q."/>
            <person name="Feng Y."/>
            <person name="Mount A."/>
            <person name="Hedgecock D."/>
            <person name="Xu Z."/>
            <person name="Liu Y."/>
            <person name="Domazet-Loso T."/>
            <person name="Du Y."/>
            <person name="Sun X."/>
            <person name="Zhang S."/>
            <person name="Liu B."/>
            <person name="Cheng P."/>
            <person name="Jiang X."/>
            <person name="Li J."/>
            <person name="Fan D."/>
            <person name="Wang W."/>
            <person name="Fu W."/>
            <person name="Wang T."/>
            <person name="Wang B."/>
            <person name="Zhang J."/>
            <person name="Peng Z."/>
            <person name="Li Y."/>
            <person name="Li N."/>
            <person name="Wang J."/>
            <person name="Chen M."/>
            <person name="He Y."/>
            <person name="Tan F."/>
            <person name="Song X."/>
            <person name="Zheng Q."/>
            <person name="Huang R."/>
            <person name="Yang H."/>
            <person name="Du X."/>
            <person name="Chen L."/>
            <person name="Yang M."/>
            <person name="Gaffney P.M."/>
            <person name="Wang S."/>
            <person name="Luo L."/>
            <person name="She Z."/>
            <person name="Ming Y."/>
            <person name="Huang W."/>
            <person name="Zhang S."/>
            <person name="Huang B."/>
            <person name="Zhang Y."/>
            <person name="Qu T."/>
            <person name="Ni P."/>
            <person name="Miao G."/>
            <person name="Wang J."/>
            <person name="Wang Q."/>
            <person name="Steinberg C.E."/>
            <person name="Wang H."/>
            <person name="Li N."/>
            <person name="Qian L."/>
            <person name="Zhang G."/>
            <person name="Li Y."/>
            <person name="Yang H."/>
            <person name="Liu X."/>
            <person name="Wang J."/>
            <person name="Yin Y."/>
            <person name="Wang J."/>
        </authorList>
    </citation>
    <scope>NUCLEOTIDE SEQUENCE [LARGE SCALE GENOMIC DNA]</scope>
    <source>
        <strain evidence="1">05x7-T-G4-1.051#20</strain>
    </source>
</reference>
<sequence>MYVDGTFFDDIDAVDVSLDVHICGDSIVDVVVKYCFDVFGDVLERSARVESRDSVLDVAVTMLEFSFDVTYVTVDESVFVVDGKKDVFVTAESVVEVVGVLVPVV</sequence>
<dbReference type="HOGENOM" id="CLU_2239188_0_0_1"/>
<dbReference type="InParanoid" id="K1QKD1"/>
<protein>
    <submittedName>
        <fullName evidence="1">Uncharacterized protein</fullName>
    </submittedName>
</protein>
<name>K1QKD1_MAGGI</name>
<proteinExistence type="predicted"/>
<dbReference type="AlphaFoldDB" id="K1QKD1"/>
<gene>
    <name evidence="1" type="ORF">CGI_10019995</name>
</gene>
<evidence type="ECO:0000313" key="1">
    <source>
        <dbReference type="EMBL" id="EKC34283.1"/>
    </source>
</evidence>
<accession>K1QKD1</accession>